<dbReference type="EMBL" id="CAOF01000093">
    <property type="protein sequence ID" value="CCO46600.1"/>
    <property type="molecule type" value="Genomic_DNA"/>
</dbReference>
<organism evidence="1 2">
    <name type="scientific">Vibrio nigripulchritudo SOn1</name>
    <dbReference type="NCBI Taxonomy" id="1238450"/>
    <lineage>
        <taxon>Bacteria</taxon>
        <taxon>Pseudomonadati</taxon>
        <taxon>Pseudomonadota</taxon>
        <taxon>Gammaproteobacteria</taxon>
        <taxon>Vibrionales</taxon>
        <taxon>Vibrionaceae</taxon>
        <taxon>Vibrio</taxon>
    </lineage>
</organism>
<name>A0AAV2VPY6_9VIBR</name>
<evidence type="ECO:0000313" key="1">
    <source>
        <dbReference type="EMBL" id="CCO46600.1"/>
    </source>
</evidence>
<gene>
    <name evidence="1" type="ORF">VIBNISOn1_1820002</name>
</gene>
<dbReference type="AlphaFoldDB" id="A0AAV2VPY6"/>
<accession>A0AAV2VPY6</accession>
<proteinExistence type="predicted"/>
<reference evidence="1 2" key="1">
    <citation type="journal article" date="2013" name="ISME J.">
        <title>Comparative genomics of pathogenic lineages of Vibrio nigripulchritudo identifies virulence-associated traits.</title>
        <authorList>
            <person name="Goudenege D."/>
            <person name="Labreuche Y."/>
            <person name="Krin E."/>
            <person name="Ansquer D."/>
            <person name="Mangenot S."/>
            <person name="Calteau A."/>
            <person name="Medigue C."/>
            <person name="Mazel D."/>
            <person name="Polz M.F."/>
            <person name="Le Roux F."/>
        </authorList>
    </citation>
    <scope>NUCLEOTIDE SEQUENCE [LARGE SCALE GENOMIC DNA]</scope>
    <source>
        <strain evidence="1 2">SOn1</strain>
    </source>
</reference>
<dbReference type="Proteomes" id="UP000018211">
    <property type="component" value="Unassembled WGS sequence"/>
</dbReference>
<evidence type="ECO:0000313" key="2">
    <source>
        <dbReference type="Proteomes" id="UP000018211"/>
    </source>
</evidence>
<protein>
    <submittedName>
        <fullName evidence="1">Uncharacterized protein</fullName>
    </submittedName>
</protein>
<comment type="caution">
    <text evidence="1">The sequence shown here is derived from an EMBL/GenBank/DDBJ whole genome shotgun (WGS) entry which is preliminary data.</text>
</comment>
<sequence>MDSDVVISAAFGLIAFKNNDIYVRWIFYLSSSSKRLLRL</sequence>